<protein>
    <submittedName>
        <fullName evidence="2">Uncharacterized protein</fullName>
    </submittedName>
</protein>
<name>A0A8C9F6S2_PAVCR</name>
<feature type="compositionally biased region" description="Polar residues" evidence="1">
    <location>
        <begin position="27"/>
        <end position="50"/>
    </location>
</feature>
<proteinExistence type="predicted"/>
<feature type="region of interest" description="Disordered" evidence="1">
    <location>
        <begin position="1"/>
        <end position="58"/>
    </location>
</feature>
<evidence type="ECO:0000313" key="3">
    <source>
        <dbReference type="Proteomes" id="UP000694428"/>
    </source>
</evidence>
<reference evidence="2" key="2">
    <citation type="submission" date="2025-09" db="UniProtKB">
        <authorList>
            <consortium name="Ensembl"/>
        </authorList>
    </citation>
    <scope>IDENTIFICATION</scope>
</reference>
<dbReference type="AlphaFoldDB" id="A0A8C9F6S2"/>
<dbReference type="Ensembl" id="ENSPSTT00000010849.1">
    <property type="protein sequence ID" value="ENSPSTP00000010332.1"/>
    <property type="gene ID" value="ENSPSTG00000007280.1"/>
</dbReference>
<dbReference type="Proteomes" id="UP000694428">
    <property type="component" value="Unplaced"/>
</dbReference>
<feature type="region of interest" description="Disordered" evidence="1">
    <location>
        <begin position="94"/>
        <end position="122"/>
    </location>
</feature>
<reference evidence="2" key="1">
    <citation type="submission" date="2025-08" db="UniProtKB">
        <authorList>
            <consortium name="Ensembl"/>
        </authorList>
    </citation>
    <scope>IDENTIFICATION</scope>
</reference>
<evidence type="ECO:0000256" key="1">
    <source>
        <dbReference type="SAM" id="MobiDB-lite"/>
    </source>
</evidence>
<sequence>RSTHPGVCHRGTRDTGITQVLGWGASTKPSGNPKETSQGIQRDLQQNPVGTQKELQHNPVGIQRTCQRNPMTLQQNPDQYLSRKGQTQLLEIPQHFPRSTRRLRSQRETRNGEGTPRLLACH</sequence>
<evidence type="ECO:0000313" key="2">
    <source>
        <dbReference type="Ensembl" id="ENSPSTP00000010332.1"/>
    </source>
</evidence>
<keyword evidence="3" id="KW-1185">Reference proteome</keyword>
<accession>A0A8C9F6S2</accession>
<organism evidence="2 3">
    <name type="scientific">Pavo cristatus</name>
    <name type="common">Indian peafowl</name>
    <name type="synonym">Blue peafowl</name>
    <dbReference type="NCBI Taxonomy" id="9049"/>
    <lineage>
        <taxon>Eukaryota</taxon>
        <taxon>Metazoa</taxon>
        <taxon>Chordata</taxon>
        <taxon>Craniata</taxon>
        <taxon>Vertebrata</taxon>
        <taxon>Euteleostomi</taxon>
        <taxon>Archelosauria</taxon>
        <taxon>Archosauria</taxon>
        <taxon>Dinosauria</taxon>
        <taxon>Saurischia</taxon>
        <taxon>Theropoda</taxon>
        <taxon>Coelurosauria</taxon>
        <taxon>Aves</taxon>
        <taxon>Neognathae</taxon>
        <taxon>Galloanserae</taxon>
        <taxon>Galliformes</taxon>
        <taxon>Phasianidae</taxon>
        <taxon>Phasianinae</taxon>
        <taxon>Pavo</taxon>
    </lineage>
</organism>